<dbReference type="PROSITE" id="PS50294">
    <property type="entry name" value="WD_REPEATS_REGION"/>
    <property type="match status" value="2"/>
</dbReference>
<feature type="region of interest" description="Disordered" evidence="5">
    <location>
        <begin position="279"/>
        <end position="302"/>
    </location>
</feature>
<feature type="coiled-coil region" evidence="4">
    <location>
        <begin position="14"/>
        <end position="48"/>
    </location>
</feature>
<dbReference type="EMBL" id="JAEFCI010003004">
    <property type="protein sequence ID" value="KAG5461869.1"/>
    <property type="molecule type" value="Genomic_DNA"/>
</dbReference>
<feature type="repeat" description="WD" evidence="3">
    <location>
        <begin position="406"/>
        <end position="447"/>
    </location>
</feature>
<evidence type="ECO:0000256" key="2">
    <source>
        <dbReference type="ARBA" id="ARBA00022737"/>
    </source>
</evidence>
<dbReference type="GO" id="GO:1990234">
    <property type="term" value="C:transferase complex"/>
    <property type="evidence" value="ECO:0007669"/>
    <property type="project" value="UniProtKB-ARBA"/>
</dbReference>
<keyword evidence="2" id="KW-0677">Repeat</keyword>
<organism evidence="6 7">
    <name type="scientific">Olpidium bornovanus</name>
    <dbReference type="NCBI Taxonomy" id="278681"/>
    <lineage>
        <taxon>Eukaryota</taxon>
        <taxon>Fungi</taxon>
        <taxon>Fungi incertae sedis</taxon>
        <taxon>Olpidiomycota</taxon>
        <taxon>Olpidiomycotina</taxon>
        <taxon>Olpidiomycetes</taxon>
        <taxon>Olpidiales</taxon>
        <taxon>Olpidiaceae</taxon>
        <taxon>Olpidium</taxon>
    </lineage>
</organism>
<keyword evidence="7" id="KW-1185">Reference proteome</keyword>
<reference evidence="6 7" key="1">
    <citation type="journal article" name="Sci. Rep.">
        <title>Genome-scale phylogenetic analyses confirm Olpidium as the closest living zoosporic fungus to the non-flagellated, terrestrial fungi.</title>
        <authorList>
            <person name="Chang Y."/>
            <person name="Rochon D."/>
            <person name="Sekimoto S."/>
            <person name="Wang Y."/>
            <person name="Chovatia M."/>
            <person name="Sandor L."/>
            <person name="Salamov A."/>
            <person name="Grigoriev I.V."/>
            <person name="Stajich J.E."/>
            <person name="Spatafora J.W."/>
        </authorList>
    </citation>
    <scope>NUCLEOTIDE SEQUENCE [LARGE SCALE GENOMIC DNA]</scope>
    <source>
        <strain evidence="6">S191</strain>
    </source>
</reference>
<accession>A0A8H7ZYX8</accession>
<gene>
    <name evidence="6" type="ORF">BJ554DRAFT_5874</name>
</gene>
<dbReference type="PROSITE" id="PS50082">
    <property type="entry name" value="WD_REPEATS_2"/>
    <property type="match status" value="2"/>
</dbReference>
<feature type="region of interest" description="Disordered" evidence="5">
    <location>
        <begin position="115"/>
        <end position="134"/>
    </location>
</feature>
<dbReference type="Gene3D" id="2.130.10.10">
    <property type="entry name" value="YVTN repeat-like/Quinoprotein amine dehydrogenase"/>
    <property type="match status" value="1"/>
</dbReference>
<evidence type="ECO:0000313" key="7">
    <source>
        <dbReference type="Proteomes" id="UP000673691"/>
    </source>
</evidence>
<dbReference type="Proteomes" id="UP000673691">
    <property type="component" value="Unassembled WGS sequence"/>
</dbReference>
<dbReference type="PANTHER" id="PTHR22847">
    <property type="entry name" value="WD40 REPEAT PROTEIN"/>
    <property type="match status" value="1"/>
</dbReference>
<feature type="repeat" description="WD" evidence="3">
    <location>
        <begin position="359"/>
        <end position="391"/>
    </location>
</feature>
<name>A0A8H7ZYX8_9FUNG</name>
<dbReference type="InterPro" id="IPR001680">
    <property type="entry name" value="WD40_rpt"/>
</dbReference>
<dbReference type="Pfam" id="PF00400">
    <property type="entry name" value="WD40"/>
    <property type="match status" value="2"/>
</dbReference>
<evidence type="ECO:0000256" key="1">
    <source>
        <dbReference type="ARBA" id="ARBA00022574"/>
    </source>
</evidence>
<dbReference type="InterPro" id="IPR015943">
    <property type="entry name" value="WD40/YVTN_repeat-like_dom_sf"/>
</dbReference>
<protein>
    <submittedName>
        <fullName evidence="6">WD40-repeat-containing domain protein</fullName>
    </submittedName>
</protein>
<dbReference type="SMART" id="SM00320">
    <property type="entry name" value="WD40"/>
    <property type="match status" value="3"/>
</dbReference>
<keyword evidence="1 3" id="KW-0853">WD repeat</keyword>
<dbReference type="InterPro" id="IPR036322">
    <property type="entry name" value="WD40_repeat_dom_sf"/>
</dbReference>
<proteinExistence type="predicted"/>
<sequence>MEAVGVGVAGTSDVEKLLRESKALKARVDQLERENSSLKKSIYELSTRYSWALHQCCSHRHHHHHGGPQGAGAGAGVAAAALPLQPPQVLAKPGPFLVFEPADSAAAAAAAAAPPPALSSSSSSSSAAAAAPAPAFDPGPGLATAAAAVRSGTGFRIRLSPRSPGLLAAPVGLGSFAAGRFPPPPPPAWHRAGRNEKARADAPGIVPRLFPPLWRARRFPRVRNAFDPTPLPDGQGAPPLTPFRSCRCGTRLADLDTTRGAEGGGSYFWPRVGATLEAPTGPRANAGGLRGVGGNNASEHDPVRGIKKRQAPGRPIISAEIRAQGKRRKRSMDRFFIWNLQTMPPDSRILLRGGLPRLLQGHSAAVYVVQHSPCGKFLASGSFDKAVKIWDTVSTPKERPSQVACFRDHNLNVSDVSWSADSAALVSGAYDQTCKTWAIEEQKLSGSFDCEGFVQCVAFHPQDRNVFFYGTSRNVLAVVDTRKGGSDATLIIRNDAMVNTLLLPLPRHTHTYTLTPFAKVPARFFFRSQPHGDGVYVVTGDALGTVKTWDVRVGKCVHSFLNEPTRKPLSHIAMCSKVSGTRLVRWRVVLTVRLGKSGSNARRRLIDVVKGYSFDEDLVFAINSYDNGKRALGRAFAVCRSAVTGALIITLP</sequence>
<dbReference type="OrthoDB" id="6262491at2759"/>
<evidence type="ECO:0000313" key="6">
    <source>
        <dbReference type="EMBL" id="KAG5461869.1"/>
    </source>
</evidence>
<evidence type="ECO:0000256" key="3">
    <source>
        <dbReference type="PROSITE-ProRule" id="PRU00221"/>
    </source>
</evidence>
<evidence type="ECO:0000256" key="4">
    <source>
        <dbReference type="SAM" id="Coils"/>
    </source>
</evidence>
<keyword evidence="4" id="KW-0175">Coiled coil</keyword>
<evidence type="ECO:0000256" key="5">
    <source>
        <dbReference type="SAM" id="MobiDB-lite"/>
    </source>
</evidence>
<dbReference type="PANTHER" id="PTHR22847:SF637">
    <property type="entry name" value="WD REPEAT DOMAIN 5B"/>
    <property type="match status" value="1"/>
</dbReference>
<comment type="caution">
    <text evidence="6">The sequence shown here is derived from an EMBL/GenBank/DDBJ whole genome shotgun (WGS) entry which is preliminary data.</text>
</comment>
<dbReference type="SUPFAM" id="SSF50978">
    <property type="entry name" value="WD40 repeat-like"/>
    <property type="match status" value="1"/>
</dbReference>
<dbReference type="AlphaFoldDB" id="A0A8H7ZYX8"/>